<name>A0A2K3E7K9_CHLRE</name>
<dbReference type="PANTHER" id="PTHR16074:SF4">
    <property type="entry name" value="BARDET-BIEDL SYNDROME 7 PROTEIN"/>
    <property type="match status" value="1"/>
</dbReference>
<dbReference type="KEGG" id="cre:CHLRE_01g043750v5"/>
<dbReference type="InterPro" id="IPR056334">
    <property type="entry name" value="BBS7_GAE_dom"/>
</dbReference>
<evidence type="ECO:0000313" key="6">
    <source>
        <dbReference type="EMBL" id="PNW88768.1"/>
    </source>
</evidence>
<feature type="domain" description="BBS7 platform" evidence="4">
    <location>
        <begin position="524"/>
        <end position="627"/>
    </location>
</feature>
<gene>
    <name evidence="6" type="ORF">CHLRE_01g043750v5</name>
</gene>
<dbReference type="PANTHER" id="PTHR16074">
    <property type="entry name" value="BARDET-BIEDL SYNDROME 7 PROTEIN"/>
    <property type="match status" value="1"/>
</dbReference>
<proteinExistence type="predicted"/>
<dbReference type="GO" id="GO:0060271">
    <property type="term" value="P:cilium assembly"/>
    <property type="evidence" value="ECO:0000318"/>
    <property type="project" value="GO_Central"/>
</dbReference>
<protein>
    <recommendedName>
        <fullName evidence="8">Bardet-biedl syndrome 7 protein</fullName>
    </recommendedName>
</protein>
<dbReference type="STRING" id="3055.A0A2K3E7K9"/>
<evidence type="ECO:0000256" key="1">
    <source>
        <dbReference type="SAM" id="Coils"/>
    </source>
</evidence>
<dbReference type="ExpressionAtlas" id="A0A2K3E7K9">
    <property type="expression patterns" value="baseline"/>
</dbReference>
<dbReference type="InterPro" id="IPR056332">
    <property type="entry name" value="Beta-prop_BBS7"/>
</dbReference>
<dbReference type="InParanoid" id="A0A2K3E7K9"/>
<evidence type="ECO:0000313" key="7">
    <source>
        <dbReference type="Proteomes" id="UP000006906"/>
    </source>
</evidence>
<dbReference type="OMA" id="KGEGCFK"/>
<evidence type="ECO:0000259" key="4">
    <source>
        <dbReference type="Pfam" id="PF23361"/>
    </source>
</evidence>
<dbReference type="GeneID" id="5715620"/>
<organism evidence="6 7">
    <name type="scientific">Chlamydomonas reinhardtii</name>
    <name type="common">Chlamydomonas smithii</name>
    <dbReference type="NCBI Taxonomy" id="3055"/>
    <lineage>
        <taxon>Eukaryota</taxon>
        <taxon>Viridiplantae</taxon>
        <taxon>Chlorophyta</taxon>
        <taxon>core chlorophytes</taxon>
        <taxon>Chlorophyceae</taxon>
        <taxon>CS clade</taxon>
        <taxon>Chlamydomonadales</taxon>
        <taxon>Chlamydomonadaceae</taxon>
        <taxon>Chlamydomonas</taxon>
    </lineage>
</organism>
<keyword evidence="1" id="KW-0175">Coiled coil</keyword>
<dbReference type="Pfam" id="PF23743">
    <property type="entry name" value="Beta-prop_BBS7"/>
    <property type="match status" value="1"/>
</dbReference>
<dbReference type="AlphaFoldDB" id="A0A2K3E7K9"/>
<dbReference type="GO" id="GO:0036064">
    <property type="term" value="C:ciliary basal body"/>
    <property type="evidence" value="ECO:0000318"/>
    <property type="project" value="GO_Central"/>
</dbReference>
<feature type="domain" description="BBS7 beta-propeller" evidence="5">
    <location>
        <begin position="21"/>
        <end position="324"/>
    </location>
</feature>
<evidence type="ECO:0000259" key="5">
    <source>
        <dbReference type="Pfam" id="PF23743"/>
    </source>
</evidence>
<feature type="domain" description="BBS7 GAE" evidence="3">
    <location>
        <begin position="410"/>
        <end position="514"/>
    </location>
</feature>
<dbReference type="OrthoDB" id="414590at2759"/>
<dbReference type="GO" id="GO:0034464">
    <property type="term" value="C:BBSome"/>
    <property type="evidence" value="ECO:0000318"/>
    <property type="project" value="GO_Central"/>
</dbReference>
<dbReference type="RefSeq" id="XP_042928758.1">
    <property type="nucleotide sequence ID" value="XM_043058844.1"/>
</dbReference>
<evidence type="ECO:0000259" key="2">
    <source>
        <dbReference type="Pfam" id="PF23349"/>
    </source>
</evidence>
<accession>A0A2K3E7K9</accession>
<dbReference type="GO" id="GO:0008104">
    <property type="term" value="P:intracellular protein localization"/>
    <property type="evidence" value="ECO:0000318"/>
    <property type="project" value="GO_Central"/>
</dbReference>
<dbReference type="Pfam" id="PF23360">
    <property type="entry name" value="BBS7_GAE"/>
    <property type="match status" value="1"/>
</dbReference>
<dbReference type="Proteomes" id="UP000006906">
    <property type="component" value="Chromosome 1"/>
</dbReference>
<evidence type="ECO:0000259" key="3">
    <source>
        <dbReference type="Pfam" id="PF23360"/>
    </source>
</evidence>
<feature type="coiled-coil region" evidence="1">
    <location>
        <begin position="359"/>
        <end position="393"/>
    </location>
</feature>
<dbReference type="Pfam" id="PF23349">
    <property type="entry name" value="BBS7_hp"/>
    <property type="match status" value="1"/>
</dbReference>
<dbReference type="Gramene" id="PNW88768">
    <property type="protein sequence ID" value="PNW88768"/>
    <property type="gene ID" value="CHLRE_01g043750v5"/>
</dbReference>
<dbReference type="GO" id="GO:0016020">
    <property type="term" value="C:membrane"/>
    <property type="evidence" value="ECO:0000318"/>
    <property type="project" value="GO_Central"/>
</dbReference>
<sequence length="750" mass="82546">MELELFRQDLIQTSTCATGTLAVLPLTEEKKTQKVAAGDMSGVVQCFSVKKGEFNVAFKTLPSAANKVTSLVLGKGKSQKDKIFVAAGNQIKGVNKKGKEFFRFNTQLTETIRRVDVFEKNIWSAGEYVHNHFIEAKDKALYLCPDRINDAEVVPLANPAELWPVLACQDRYVRVLRGSEPVYEAPTPAAPVSLQYVVDSHDPQHRFPNAKEVLYGTDTGTLVQLLLEAEAARQGFTLANPKKQGAVAAVYSGIDFTKTGLNNIVVGREDGGVEVLDLEEAGQLRTVYSIKLTESINTLDGGFLTGLLAQEFVMHTFSGKVISYAPPGGGLLVSNAEQPARGPLGMRAKAPPPAVAAPGAEEEERRASYYKQIDRLRAEISTLKQEIEAERQRFQMKGGDTAMLAMSAPFTVQDKCKLEADEACYVLTIESAVPIFTVAIQCNAALQMLDVPSNVAILSRSPPDEANGNLTLATYRCQDSTNRLAVKFKVREGRSAALSAFVLPAISPKACVVVRHTIRPLCLHQRIVQMDTSRPTNELLITGQFTGGDAHTWVTGLLPDIPPTLPPGQDGASYVFQNTLLGTQLLCRYRGGEARFVSDLVSTLGIIHEHVMREATNAKLRVNVSFNPSAQSLQHSVALVWPQLEKQRTLKKTYNMLEGLAELKMQDGDISYLSQDYKSVLDRADKIRQEYKEQPQHLDHLVALIKDLYLDYCKLTGVATPKQRLPALEQLLNDTSSTLEQLMEFLLGQR</sequence>
<dbReference type="InterPro" id="IPR056333">
    <property type="entry name" value="BBS7_pf_dom"/>
</dbReference>
<dbReference type="Pfam" id="PF23361">
    <property type="entry name" value="BBS7_pf"/>
    <property type="match status" value="1"/>
</dbReference>
<feature type="domain" description="BBS7 helical hairpin" evidence="2">
    <location>
        <begin position="631"/>
        <end position="745"/>
    </location>
</feature>
<dbReference type="GO" id="GO:0005930">
    <property type="term" value="C:axoneme"/>
    <property type="evidence" value="ECO:0000318"/>
    <property type="project" value="GO_Central"/>
</dbReference>
<dbReference type="EMBL" id="CM008962">
    <property type="protein sequence ID" value="PNW88768.1"/>
    <property type="molecule type" value="Genomic_DNA"/>
</dbReference>
<keyword evidence="7" id="KW-1185">Reference proteome</keyword>
<dbReference type="InterPro" id="IPR056335">
    <property type="entry name" value="BBS7_hairpin"/>
</dbReference>
<dbReference type="SMR" id="A0A2K3E7K9"/>
<evidence type="ECO:0008006" key="8">
    <source>
        <dbReference type="Google" id="ProtNLM"/>
    </source>
</evidence>
<reference evidence="6 7" key="1">
    <citation type="journal article" date="2007" name="Science">
        <title>The Chlamydomonas genome reveals the evolution of key animal and plant functions.</title>
        <authorList>
            <person name="Merchant S.S."/>
            <person name="Prochnik S.E."/>
            <person name="Vallon O."/>
            <person name="Harris E.H."/>
            <person name="Karpowicz S.J."/>
            <person name="Witman G.B."/>
            <person name="Terry A."/>
            <person name="Salamov A."/>
            <person name="Fritz-Laylin L.K."/>
            <person name="Marechal-Drouard L."/>
            <person name="Marshall W.F."/>
            <person name="Qu L.H."/>
            <person name="Nelson D.R."/>
            <person name="Sanderfoot A.A."/>
            <person name="Spalding M.H."/>
            <person name="Kapitonov V.V."/>
            <person name="Ren Q."/>
            <person name="Ferris P."/>
            <person name="Lindquist E."/>
            <person name="Shapiro H."/>
            <person name="Lucas S.M."/>
            <person name="Grimwood J."/>
            <person name="Schmutz J."/>
            <person name="Cardol P."/>
            <person name="Cerutti H."/>
            <person name="Chanfreau G."/>
            <person name="Chen C.L."/>
            <person name="Cognat V."/>
            <person name="Croft M.T."/>
            <person name="Dent R."/>
            <person name="Dutcher S."/>
            <person name="Fernandez E."/>
            <person name="Fukuzawa H."/>
            <person name="Gonzalez-Ballester D."/>
            <person name="Gonzalez-Halphen D."/>
            <person name="Hallmann A."/>
            <person name="Hanikenne M."/>
            <person name="Hippler M."/>
            <person name="Inwood W."/>
            <person name="Jabbari K."/>
            <person name="Kalanon M."/>
            <person name="Kuras R."/>
            <person name="Lefebvre P.A."/>
            <person name="Lemaire S.D."/>
            <person name="Lobanov A.V."/>
            <person name="Lohr M."/>
            <person name="Manuell A."/>
            <person name="Meier I."/>
            <person name="Mets L."/>
            <person name="Mittag M."/>
            <person name="Mittelmeier T."/>
            <person name="Moroney J.V."/>
            <person name="Moseley J."/>
            <person name="Napoli C."/>
            <person name="Nedelcu A.M."/>
            <person name="Niyogi K."/>
            <person name="Novoselov S.V."/>
            <person name="Paulsen I.T."/>
            <person name="Pazour G."/>
            <person name="Purton S."/>
            <person name="Ral J.P."/>
            <person name="Riano-Pachon D.M."/>
            <person name="Riekhof W."/>
            <person name="Rymarquis L."/>
            <person name="Schroda M."/>
            <person name="Stern D."/>
            <person name="Umen J."/>
            <person name="Willows R."/>
            <person name="Wilson N."/>
            <person name="Zimmer S.L."/>
            <person name="Allmer J."/>
            <person name="Balk J."/>
            <person name="Bisova K."/>
            <person name="Chen C.J."/>
            <person name="Elias M."/>
            <person name="Gendler K."/>
            <person name="Hauser C."/>
            <person name="Lamb M.R."/>
            <person name="Ledford H."/>
            <person name="Long J.C."/>
            <person name="Minagawa J."/>
            <person name="Page M.D."/>
            <person name="Pan J."/>
            <person name="Pootakham W."/>
            <person name="Roje S."/>
            <person name="Rose A."/>
            <person name="Stahlberg E."/>
            <person name="Terauchi A.M."/>
            <person name="Yang P."/>
            <person name="Ball S."/>
            <person name="Bowler C."/>
            <person name="Dieckmann C.L."/>
            <person name="Gladyshev V.N."/>
            <person name="Green P."/>
            <person name="Jorgensen R."/>
            <person name="Mayfield S."/>
            <person name="Mueller-Roeber B."/>
            <person name="Rajamani S."/>
            <person name="Sayre R.T."/>
            <person name="Brokstein P."/>
            <person name="Dubchak I."/>
            <person name="Goodstein D."/>
            <person name="Hornick L."/>
            <person name="Huang Y.W."/>
            <person name="Jhaveri J."/>
            <person name="Luo Y."/>
            <person name="Martinez D."/>
            <person name="Ngau W.C."/>
            <person name="Otillar B."/>
            <person name="Poliakov A."/>
            <person name="Porter A."/>
            <person name="Szajkowski L."/>
            <person name="Werner G."/>
            <person name="Zhou K."/>
            <person name="Grigoriev I.V."/>
            <person name="Rokhsar D.S."/>
            <person name="Grossman A.R."/>
        </authorList>
    </citation>
    <scope>NUCLEOTIDE SEQUENCE [LARGE SCALE GENOMIC DNA]</scope>
    <source>
        <strain evidence="7">CC-503</strain>
    </source>
</reference>